<dbReference type="EC" id="2.4.-.-" evidence="7"/>
<evidence type="ECO:0000259" key="6">
    <source>
        <dbReference type="Pfam" id="PF00535"/>
    </source>
</evidence>
<accession>A0ABV5ZCA6</accession>
<evidence type="ECO:0000256" key="2">
    <source>
        <dbReference type="ARBA" id="ARBA00022475"/>
    </source>
</evidence>
<dbReference type="Gene3D" id="3.90.550.10">
    <property type="entry name" value="Spore Coat Polysaccharide Biosynthesis Protein SpsA, Chain A"/>
    <property type="match status" value="1"/>
</dbReference>
<dbReference type="InterPro" id="IPR029044">
    <property type="entry name" value="Nucleotide-diphossugar_trans"/>
</dbReference>
<evidence type="ECO:0000256" key="3">
    <source>
        <dbReference type="ARBA" id="ARBA00022676"/>
    </source>
</evidence>
<evidence type="ECO:0000313" key="7">
    <source>
        <dbReference type="EMBL" id="MFB9886228.1"/>
    </source>
</evidence>
<keyword evidence="3 7" id="KW-0328">Glycosyltransferase</keyword>
<comment type="caution">
    <text evidence="7">The sequence shown here is derived from an EMBL/GenBank/DDBJ whole genome shotgun (WGS) entry which is preliminary data.</text>
</comment>
<proteinExistence type="predicted"/>
<dbReference type="EMBL" id="JBHLZN010000002">
    <property type="protein sequence ID" value="MFB9886228.1"/>
    <property type="molecule type" value="Genomic_DNA"/>
</dbReference>
<protein>
    <submittedName>
        <fullName evidence="7">Glycosyltransferase</fullName>
        <ecNumber evidence="7">2.4.-.-</ecNumber>
    </submittedName>
</protein>
<dbReference type="SUPFAM" id="SSF53448">
    <property type="entry name" value="Nucleotide-diphospho-sugar transferases"/>
    <property type="match status" value="1"/>
</dbReference>
<dbReference type="RefSeq" id="WP_027311712.1">
    <property type="nucleotide sequence ID" value="NZ_JBHLZN010000002.1"/>
</dbReference>
<evidence type="ECO:0000256" key="1">
    <source>
        <dbReference type="ARBA" id="ARBA00004236"/>
    </source>
</evidence>
<comment type="subcellular location">
    <subcellularLocation>
        <location evidence="1">Cell membrane</location>
    </subcellularLocation>
</comment>
<name>A0ABV5ZCA6_9GAMM</name>
<keyword evidence="4 7" id="KW-0808">Transferase</keyword>
<evidence type="ECO:0000256" key="5">
    <source>
        <dbReference type="ARBA" id="ARBA00023136"/>
    </source>
</evidence>
<dbReference type="GO" id="GO:0016757">
    <property type="term" value="F:glycosyltransferase activity"/>
    <property type="evidence" value="ECO:0007669"/>
    <property type="project" value="UniProtKB-KW"/>
</dbReference>
<gene>
    <name evidence="7" type="ORF">ACFFLH_07405</name>
</gene>
<feature type="domain" description="Glycosyltransferase 2-like" evidence="6">
    <location>
        <begin position="5"/>
        <end position="101"/>
    </location>
</feature>
<dbReference type="Pfam" id="PF00535">
    <property type="entry name" value="Glycos_transf_2"/>
    <property type="match status" value="1"/>
</dbReference>
<keyword evidence="2" id="KW-1003">Cell membrane</keyword>
<dbReference type="PANTHER" id="PTHR43646">
    <property type="entry name" value="GLYCOSYLTRANSFERASE"/>
    <property type="match status" value="1"/>
</dbReference>
<dbReference type="PANTHER" id="PTHR43646:SF2">
    <property type="entry name" value="GLYCOSYLTRANSFERASE 2-LIKE DOMAIN-CONTAINING PROTEIN"/>
    <property type="match status" value="1"/>
</dbReference>
<evidence type="ECO:0000313" key="8">
    <source>
        <dbReference type="Proteomes" id="UP001589628"/>
    </source>
</evidence>
<keyword evidence="5" id="KW-0472">Membrane</keyword>
<sequence length="244" mass="27396">MAAISIIVITLNEAEHIANLLEDLCQQSKQDFEVVLVDSASTDATLEIAQQYAQRLPQLKIIAMAQRGASLGRNTGAQAAQHERLLFLDADVRLAPDFLARADWSLTLRPADVAAVYMDVAHASRKAKPGYALFNAGIWITQFFFPTAIGACLFSTRRAHQLIGGFNEQISLCEDCAYALAAHRHPQLRFNLLPLSFVFHPRRLEQDGYLRTGFTYLRANVRRFFSGELLGNPYQYRFGHYHPA</sequence>
<reference evidence="7 8" key="1">
    <citation type="submission" date="2024-09" db="EMBL/GenBank/DDBJ databases">
        <authorList>
            <person name="Sun Q."/>
            <person name="Mori K."/>
        </authorList>
    </citation>
    <scope>NUCLEOTIDE SEQUENCE [LARGE SCALE GENOMIC DNA]</scope>
    <source>
        <strain evidence="7 8">ATCC 51285</strain>
    </source>
</reference>
<organism evidence="7 8">
    <name type="scientific">Balneatrix alpica</name>
    <dbReference type="NCBI Taxonomy" id="75684"/>
    <lineage>
        <taxon>Bacteria</taxon>
        <taxon>Pseudomonadati</taxon>
        <taxon>Pseudomonadota</taxon>
        <taxon>Gammaproteobacteria</taxon>
        <taxon>Oceanospirillales</taxon>
        <taxon>Balneatrichaceae</taxon>
        <taxon>Balneatrix</taxon>
    </lineage>
</organism>
<evidence type="ECO:0000256" key="4">
    <source>
        <dbReference type="ARBA" id="ARBA00022679"/>
    </source>
</evidence>
<dbReference type="Proteomes" id="UP001589628">
    <property type="component" value="Unassembled WGS sequence"/>
</dbReference>
<keyword evidence="8" id="KW-1185">Reference proteome</keyword>
<dbReference type="InterPro" id="IPR001173">
    <property type="entry name" value="Glyco_trans_2-like"/>
</dbReference>